<evidence type="ECO:0000256" key="8">
    <source>
        <dbReference type="SAM" id="Phobius"/>
    </source>
</evidence>
<comment type="similarity">
    <text evidence="2">Belongs to the SYG1 (TC 2.A.94) family.</text>
</comment>
<evidence type="ECO:0000256" key="3">
    <source>
        <dbReference type="ARBA" id="ARBA00022692"/>
    </source>
</evidence>
<dbReference type="GO" id="GO:0016020">
    <property type="term" value="C:membrane"/>
    <property type="evidence" value="ECO:0007669"/>
    <property type="project" value="UniProtKB-SubCell"/>
</dbReference>
<comment type="caution">
    <text evidence="11">The sequence shown here is derived from an EMBL/GenBank/DDBJ whole genome shotgun (WGS) entry which is preliminary data.</text>
</comment>
<evidence type="ECO:0000256" key="1">
    <source>
        <dbReference type="ARBA" id="ARBA00004141"/>
    </source>
</evidence>
<feature type="domain" description="EXS" evidence="9">
    <location>
        <begin position="599"/>
        <end position="814"/>
    </location>
</feature>
<evidence type="ECO:0000256" key="5">
    <source>
        <dbReference type="ARBA" id="ARBA00023136"/>
    </source>
</evidence>
<accession>A0ABD3N9T4</accession>
<name>A0ABD3N9T4_9STRA</name>
<evidence type="ECO:0000256" key="4">
    <source>
        <dbReference type="ARBA" id="ARBA00022989"/>
    </source>
</evidence>
<dbReference type="PANTHER" id="PTHR10783:SF103">
    <property type="entry name" value="SOLUTE CARRIER FAMILY 53 MEMBER 1"/>
    <property type="match status" value="1"/>
</dbReference>
<feature type="transmembrane region" description="Helical" evidence="8">
    <location>
        <begin position="535"/>
        <end position="555"/>
    </location>
</feature>
<dbReference type="InterPro" id="IPR004331">
    <property type="entry name" value="SPX_dom"/>
</dbReference>
<feature type="transmembrane region" description="Helical" evidence="8">
    <location>
        <begin position="601"/>
        <end position="620"/>
    </location>
</feature>
<feature type="compositionally biased region" description="Polar residues" evidence="7">
    <location>
        <begin position="265"/>
        <end position="279"/>
    </location>
</feature>
<evidence type="ECO:0000313" key="11">
    <source>
        <dbReference type="EMBL" id="KAL3772850.1"/>
    </source>
</evidence>
<dbReference type="Proteomes" id="UP001530400">
    <property type="component" value="Unassembled WGS sequence"/>
</dbReference>
<feature type="transmembrane region" description="Helical" evidence="8">
    <location>
        <begin position="729"/>
        <end position="749"/>
    </location>
</feature>
<keyword evidence="6" id="KW-0175">Coiled coil</keyword>
<feature type="domain" description="SPX" evidence="10">
    <location>
        <begin position="2"/>
        <end position="337"/>
    </location>
</feature>
<keyword evidence="5 8" id="KW-0472">Membrane</keyword>
<keyword evidence="3 8" id="KW-0812">Transmembrane</keyword>
<evidence type="ECO:0008006" key="13">
    <source>
        <dbReference type="Google" id="ProtNLM"/>
    </source>
</evidence>
<comment type="subcellular location">
    <subcellularLocation>
        <location evidence="1">Membrane</location>
        <topology evidence="1">Multi-pass membrane protein</topology>
    </subcellularLocation>
</comment>
<dbReference type="Pfam" id="PF03105">
    <property type="entry name" value="SPX"/>
    <property type="match status" value="1"/>
</dbReference>
<dbReference type="AlphaFoldDB" id="A0ABD3N9T4"/>
<dbReference type="Pfam" id="PF03124">
    <property type="entry name" value="EXS"/>
    <property type="match status" value="1"/>
</dbReference>
<keyword evidence="12" id="KW-1185">Reference proteome</keyword>
<evidence type="ECO:0000256" key="2">
    <source>
        <dbReference type="ARBA" id="ARBA00009665"/>
    </source>
</evidence>
<protein>
    <recommendedName>
        <fullName evidence="13">SPX domain-containing protein</fullName>
    </recommendedName>
</protein>
<feature type="transmembrane region" description="Helical" evidence="8">
    <location>
        <begin position="389"/>
        <end position="412"/>
    </location>
</feature>
<evidence type="ECO:0000259" key="9">
    <source>
        <dbReference type="PROSITE" id="PS51380"/>
    </source>
</evidence>
<feature type="coiled-coil region" evidence="6">
    <location>
        <begin position="26"/>
        <end position="84"/>
    </location>
</feature>
<dbReference type="PANTHER" id="PTHR10783">
    <property type="entry name" value="XENOTROPIC AND POLYTROPIC RETROVIRUS RECEPTOR 1-RELATED"/>
    <property type="match status" value="1"/>
</dbReference>
<feature type="transmembrane region" description="Helical" evidence="8">
    <location>
        <begin position="682"/>
        <end position="701"/>
    </location>
</feature>
<evidence type="ECO:0000256" key="6">
    <source>
        <dbReference type="SAM" id="Coils"/>
    </source>
</evidence>
<evidence type="ECO:0000259" key="10">
    <source>
        <dbReference type="PROSITE" id="PS51382"/>
    </source>
</evidence>
<evidence type="ECO:0000256" key="7">
    <source>
        <dbReference type="SAM" id="MobiDB-lite"/>
    </source>
</evidence>
<dbReference type="EMBL" id="JALLPJ020001258">
    <property type="protein sequence ID" value="KAL3772850.1"/>
    <property type="molecule type" value="Genomic_DNA"/>
</dbReference>
<proteinExistence type="inferred from homology"/>
<sequence length="864" mass="100200">MVEFGLKLEDNKVEQWSDKYIDYEKLKAILKKAKVASNNVQDLKKKLPRDVVESCSMEYDARKVREEERRLLDQQLKLQHDENNSGIHSALTSRASSPLTTLGEDAPLLLERKSSFGSAQSDAASAGAAMKRQNSWTSFSNTVFKVTSYLGLADDKKILYKALEEAGDKMKLFGIVYNEEVQKVKDFYQDKLHELSEHIEAILESVDTSHIREKPKKKRKSSIIDDLVLKFENVMHHRKVSSDRIPSIRLSISRDSSDVEDNYTDSESPVTKIRSTSSSDKLDLERESDSIKRALTDVYRNAKMLHNYAIMNYTGFVKIAKKFDKTLPAHKGVFKNIICEDGMQAEVLAAKIERMYSKWFSDGNIREAQAQLLSKRGDGLMMDWTQLRLGYRLGMCSILGFWVAWDCIWGQFAKDEISIGGRSAFPVFRACFGLVSWHWFWGISVYIWSRYRINYIYLFEFDPRNIDTPMDIFNDAVDETLVFLLLMLIYYKAGAGDFPQIVPPGAYPLFLIIYAVKCLIFPWKMRKPLWIAIRQVILAPFVSPTFFLIFVGDVFTSMVKVFQDILWSAMFVVSGDWMLSEHSSHHGIKTQTHTHVWAQSFWYKNVAIPLICLFPLWLRFNQCLRRYLDTGKRVPNLPNAFKYAMSQTVTLFGTFHPLYLMSARNHDITEEGTDIILKHRKNLFQAFWMCLFIASSLYSFIWDVYMDWGLGRKEFGFLGPRLMFPSKSYYYMVICADLILRFMWVLTLVPPDSGAKFELPAYLTAVTMTVELFRRTIWSFFRLEHEQRQNTLGFRRVHVVPLHFSTGHKHKYNERHWVGWKVLVEIMVVTLIVVAVSAFSVISAQRATTHYQLELSHDSHDDLL</sequence>
<reference evidence="11 12" key="1">
    <citation type="submission" date="2024-10" db="EMBL/GenBank/DDBJ databases">
        <title>Updated reference genomes for cyclostephanoid diatoms.</title>
        <authorList>
            <person name="Roberts W.R."/>
            <person name="Alverson A.J."/>
        </authorList>
    </citation>
    <scope>NUCLEOTIDE SEQUENCE [LARGE SCALE GENOMIC DNA]</scope>
    <source>
        <strain evidence="11 12">AJA010-31</strain>
    </source>
</reference>
<keyword evidence="4 8" id="KW-1133">Transmembrane helix</keyword>
<evidence type="ECO:0000313" key="12">
    <source>
        <dbReference type="Proteomes" id="UP001530400"/>
    </source>
</evidence>
<feature type="region of interest" description="Disordered" evidence="7">
    <location>
        <begin position="258"/>
        <end position="279"/>
    </location>
</feature>
<dbReference type="PROSITE" id="PS51380">
    <property type="entry name" value="EXS"/>
    <property type="match status" value="1"/>
</dbReference>
<dbReference type="InterPro" id="IPR004342">
    <property type="entry name" value="EXS_C"/>
</dbReference>
<gene>
    <name evidence="11" type="ORF">ACHAWO_002680</name>
</gene>
<feature type="transmembrane region" description="Helical" evidence="8">
    <location>
        <begin position="822"/>
        <end position="842"/>
    </location>
</feature>
<feature type="transmembrane region" description="Helical" evidence="8">
    <location>
        <begin position="432"/>
        <end position="451"/>
    </location>
</feature>
<organism evidence="11 12">
    <name type="scientific">Cyclotella atomus</name>
    <dbReference type="NCBI Taxonomy" id="382360"/>
    <lineage>
        <taxon>Eukaryota</taxon>
        <taxon>Sar</taxon>
        <taxon>Stramenopiles</taxon>
        <taxon>Ochrophyta</taxon>
        <taxon>Bacillariophyta</taxon>
        <taxon>Coscinodiscophyceae</taxon>
        <taxon>Thalassiosirophycidae</taxon>
        <taxon>Stephanodiscales</taxon>
        <taxon>Stephanodiscaceae</taxon>
        <taxon>Cyclotella</taxon>
    </lineage>
</organism>
<dbReference type="PROSITE" id="PS51382">
    <property type="entry name" value="SPX"/>
    <property type="match status" value="1"/>
</dbReference>
<feature type="transmembrane region" description="Helical" evidence="8">
    <location>
        <begin position="505"/>
        <end position="523"/>
    </location>
</feature>